<organism evidence="2 3">
    <name type="scientific">Devosia marina</name>
    <dbReference type="NCBI Taxonomy" id="2683198"/>
    <lineage>
        <taxon>Bacteria</taxon>
        <taxon>Pseudomonadati</taxon>
        <taxon>Pseudomonadota</taxon>
        <taxon>Alphaproteobacteria</taxon>
        <taxon>Hyphomicrobiales</taxon>
        <taxon>Devosiaceae</taxon>
        <taxon>Devosia</taxon>
    </lineage>
</organism>
<comment type="caution">
    <text evidence="2">The sequence shown here is derived from an EMBL/GenBank/DDBJ whole genome shotgun (WGS) entry which is preliminary data.</text>
</comment>
<feature type="domain" description="Enoyl reductase (ER)" evidence="1">
    <location>
        <begin position="23"/>
        <end position="332"/>
    </location>
</feature>
<evidence type="ECO:0000259" key="1">
    <source>
        <dbReference type="SMART" id="SM00829"/>
    </source>
</evidence>
<dbReference type="CDD" id="cd08267">
    <property type="entry name" value="MDR1"/>
    <property type="match status" value="1"/>
</dbReference>
<dbReference type="Gene3D" id="3.40.50.720">
    <property type="entry name" value="NAD(P)-binding Rossmann-like Domain"/>
    <property type="match status" value="1"/>
</dbReference>
<name>A0A7X3K4E1_9HYPH</name>
<dbReference type="Pfam" id="PF08240">
    <property type="entry name" value="ADH_N"/>
    <property type="match status" value="1"/>
</dbReference>
<proteinExistence type="predicted"/>
<gene>
    <name evidence="2" type="ORF">GO014_15825</name>
</gene>
<dbReference type="InterPro" id="IPR013154">
    <property type="entry name" value="ADH-like_N"/>
</dbReference>
<dbReference type="Gene3D" id="3.90.180.10">
    <property type="entry name" value="Medium-chain alcohol dehydrogenases, catalytic domain"/>
    <property type="match status" value="1"/>
</dbReference>
<evidence type="ECO:0000313" key="2">
    <source>
        <dbReference type="EMBL" id="MVT00493.1"/>
    </source>
</evidence>
<dbReference type="AlphaFoldDB" id="A0A7X3K4E1"/>
<dbReference type="PANTHER" id="PTHR44013">
    <property type="entry name" value="ZINC-TYPE ALCOHOL DEHYDROGENASE-LIKE PROTEIN C16A3.02C"/>
    <property type="match status" value="1"/>
</dbReference>
<dbReference type="InterPro" id="IPR011032">
    <property type="entry name" value="GroES-like_sf"/>
</dbReference>
<dbReference type="PANTHER" id="PTHR44013:SF1">
    <property type="entry name" value="ZINC-TYPE ALCOHOL DEHYDROGENASE-LIKE PROTEIN C16A3.02C"/>
    <property type="match status" value="1"/>
</dbReference>
<sequence length="336" mass="35833">MRNRAASGPKEPEMKAWFARDYGGPEVLRLEEVGKPVPQPGEILVKVHATTVNSGDRRIRACDFPPGMKTLGRLALGWNRPRQPILGTELAGKVETVGQGVTRFSPGEAVYAFPGGRMGTHAEYVLLKETGPVAHLPEGVDMLTGAALCFGGTTALTYLRRGDVREGQSMLVLGGAGAVGSAMVQLGKLAGVHVTATTSAGNLDLVRTHGADTVIDYHSTDVSRHNARFDVIADTVEAMDFARAQKLLKPGGRYLAIAGTLKEMLGSLRKGPEGKRMIAGPADERLEDIVELGRLAALGQYRPHIDKVYAFTNMPAAHAHADTGRKRGSVVVQVAE</sequence>
<evidence type="ECO:0000313" key="3">
    <source>
        <dbReference type="Proteomes" id="UP000438106"/>
    </source>
</evidence>
<dbReference type="InterPro" id="IPR036291">
    <property type="entry name" value="NAD(P)-bd_dom_sf"/>
</dbReference>
<dbReference type="SUPFAM" id="SSF51735">
    <property type="entry name" value="NAD(P)-binding Rossmann-fold domains"/>
    <property type="match status" value="1"/>
</dbReference>
<dbReference type="EMBL" id="WQRF01000007">
    <property type="protein sequence ID" value="MVT00493.1"/>
    <property type="molecule type" value="Genomic_DNA"/>
</dbReference>
<dbReference type="Pfam" id="PF13602">
    <property type="entry name" value="ADH_zinc_N_2"/>
    <property type="match status" value="1"/>
</dbReference>
<accession>A0A7X3K4E1</accession>
<reference evidence="2 3" key="1">
    <citation type="submission" date="2019-12" db="EMBL/GenBank/DDBJ databases">
        <title>Devosia maris sp. nov., isolated from the deep seawater.</title>
        <authorList>
            <person name="Liu Y."/>
        </authorList>
    </citation>
    <scope>NUCLEOTIDE SEQUENCE [LARGE SCALE GENOMIC DNA]</scope>
    <source>
        <strain evidence="2 3">L53-10-65</strain>
    </source>
</reference>
<dbReference type="Proteomes" id="UP000438106">
    <property type="component" value="Unassembled WGS sequence"/>
</dbReference>
<protein>
    <submittedName>
        <fullName evidence="2">Zinc-binding dehydrogenase</fullName>
    </submittedName>
</protein>
<dbReference type="InterPro" id="IPR020843">
    <property type="entry name" value="ER"/>
</dbReference>
<dbReference type="SMART" id="SM00829">
    <property type="entry name" value="PKS_ER"/>
    <property type="match status" value="1"/>
</dbReference>
<keyword evidence="3" id="KW-1185">Reference proteome</keyword>
<dbReference type="GO" id="GO:0016491">
    <property type="term" value="F:oxidoreductase activity"/>
    <property type="evidence" value="ECO:0007669"/>
    <property type="project" value="InterPro"/>
</dbReference>
<dbReference type="InterPro" id="IPR052733">
    <property type="entry name" value="Chloroplast_QOR"/>
</dbReference>
<dbReference type="SUPFAM" id="SSF50129">
    <property type="entry name" value="GroES-like"/>
    <property type="match status" value="1"/>
</dbReference>